<sequence length="126" mass="15311">MTDRKSIFNYKAQTATVRSWDDIEEHFTKWFQGQYQDNIALLVKHIKMSGLSQRLFGYTSMDKLVVGIYNPMEWNREALHIEFDVEGQKWWFKYYPKPNEPVEFERQYPANKGIEKFDNFIKMINW</sequence>
<keyword evidence="2" id="KW-1185">Reference proteome</keyword>
<comment type="caution">
    <text evidence="1">The sequence shown here is derived from an EMBL/GenBank/DDBJ whole genome shotgun (WGS) entry which is preliminary data.</text>
</comment>
<dbReference type="Proteomes" id="UP000306918">
    <property type="component" value="Unassembled WGS sequence"/>
</dbReference>
<dbReference type="OrthoDB" id="8084682at2"/>
<accession>A0A4V4H1A4</accession>
<organism evidence="1 2">
    <name type="scientific">Niastella caeni</name>
    <dbReference type="NCBI Taxonomy" id="2569763"/>
    <lineage>
        <taxon>Bacteria</taxon>
        <taxon>Pseudomonadati</taxon>
        <taxon>Bacteroidota</taxon>
        <taxon>Chitinophagia</taxon>
        <taxon>Chitinophagales</taxon>
        <taxon>Chitinophagaceae</taxon>
        <taxon>Niastella</taxon>
    </lineage>
</organism>
<dbReference type="RefSeq" id="WP_136577888.1">
    <property type="nucleotide sequence ID" value="NZ_STFF01000003.1"/>
</dbReference>
<name>A0A4V4H1A4_9BACT</name>
<reference evidence="1 2" key="1">
    <citation type="submission" date="2019-04" db="EMBL/GenBank/DDBJ databases">
        <title>Niastella caeni sp. nov., isolated from activated sludge.</title>
        <authorList>
            <person name="Sheng M."/>
        </authorList>
    </citation>
    <scope>NUCLEOTIDE SEQUENCE [LARGE SCALE GENOMIC DNA]</scope>
    <source>
        <strain evidence="1 2">HX-2-15</strain>
    </source>
</reference>
<protein>
    <submittedName>
        <fullName evidence="1">Uncharacterized protein</fullName>
    </submittedName>
</protein>
<evidence type="ECO:0000313" key="1">
    <source>
        <dbReference type="EMBL" id="THU39756.1"/>
    </source>
</evidence>
<proteinExistence type="predicted"/>
<dbReference type="EMBL" id="STFF01000003">
    <property type="protein sequence ID" value="THU39756.1"/>
    <property type="molecule type" value="Genomic_DNA"/>
</dbReference>
<dbReference type="AlphaFoldDB" id="A0A4V4H1A4"/>
<evidence type="ECO:0000313" key="2">
    <source>
        <dbReference type="Proteomes" id="UP000306918"/>
    </source>
</evidence>
<gene>
    <name evidence="1" type="ORF">FAM09_14800</name>
</gene>